<dbReference type="PROSITE" id="PS51257">
    <property type="entry name" value="PROKAR_LIPOPROTEIN"/>
    <property type="match status" value="1"/>
</dbReference>
<comment type="caution">
    <text evidence="8">The sequence shown here is derived from an EMBL/GenBank/DDBJ whole genome shotgun (WGS) entry which is preliminary data.</text>
</comment>
<dbReference type="Pfam" id="PF01497">
    <property type="entry name" value="Peripla_BP_2"/>
    <property type="match status" value="1"/>
</dbReference>
<accession>A0A9X2MWB4</accession>
<keyword evidence="9" id="KW-1185">Reference proteome</keyword>
<gene>
    <name evidence="8" type="ORF">NQZ67_26850</name>
</gene>
<dbReference type="EMBL" id="JANIPJ010000028">
    <property type="protein sequence ID" value="MCR2807512.1"/>
    <property type="molecule type" value="Genomic_DNA"/>
</dbReference>
<evidence type="ECO:0000259" key="7">
    <source>
        <dbReference type="PROSITE" id="PS50983"/>
    </source>
</evidence>
<keyword evidence="3" id="KW-0813">Transport</keyword>
<evidence type="ECO:0000256" key="6">
    <source>
        <dbReference type="SAM" id="SignalP"/>
    </source>
</evidence>
<protein>
    <submittedName>
        <fullName evidence="8">ABC transporter substrate-binding protein</fullName>
    </submittedName>
</protein>
<evidence type="ECO:0000313" key="8">
    <source>
        <dbReference type="EMBL" id="MCR2807512.1"/>
    </source>
</evidence>
<feature type="domain" description="Fe/B12 periplasmic-binding" evidence="7">
    <location>
        <begin position="83"/>
        <end position="350"/>
    </location>
</feature>
<evidence type="ECO:0000256" key="4">
    <source>
        <dbReference type="ARBA" id="ARBA00022729"/>
    </source>
</evidence>
<feature type="compositionally biased region" description="Low complexity" evidence="5">
    <location>
        <begin position="41"/>
        <end position="64"/>
    </location>
</feature>
<evidence type="ECO:0000256" key="3">
    <source>
        <dbReference type="ARBA" id="ARBA00022448"/>
    </source>
</evidence>
<dbReference type="GO" id="GO:0030288">
    <property type="term" value="C:outer membrane-bounded periplasmic space"/>
    <property type="evidence" value="ECO:0007669"/>
    <property type="project" value="TreeGrafter"/>
</dbReference>
<evidence type="ECO:0000313" key="9">
    <source>
        <dbReference type="Proteomes" id="UP001141950"/>
    </source>
</evidence>
<dbReference type="AlphaFoldDB" id="A0A9X2MWB4"/>
<comment type="similarity">
    <text evidence="2">Belongs to the bacterial solute-binding protein 8 family.</text>
</comment>
<proteinExistence type="inferred from homology"/>
<dbReference type="RefSeq" id="WP_257452044.1">
    <property type="nucleotide sequence ID" value="NZ_JANIPJ010000028.1"/>
</dbReference>
<dbReference type="Proteomes" id="UP001141950">
    <property type="component" value="Unassembled WGS sequence"/>
</dbReference>
<feature type="signal peptide" evidence="6">
    <location>
        <begin position="1"/>
        <end position="20"/>
    </location>
</feature>
<reference evidence="8" key="1">
    <citation type="submission" date="2022-08" db="EMBL/GenBank/DDBJ databases">
        <title>The genomic sequence of strain Paenibacillus sp. SCIV0701.</title>
        <authorList>
            <person name="Zhao H."/>
        </authorList>
    </citation>
    <scope>NUCLEOTIDE SEQUENCE</scope>
    <source>
        <strain evidence="8">SCIV0701</strain>
    </source>
</reference>
<evidence type="ECO:0000256" key="2">
    <source>
        <dbReference type="ARBA" id="ARBA00008814"/>
    </source>
</evidence>
<evidence type="ECO:0000256" key="1">
    <source>
        <dbReference type="ARBA" id="ARBA00004196"/>
    </source>
</evidence>
<sequence length="351" mass="37172">MLKKKVASQVVLIMMMLMLAACGGNTGNADNATEEPSAGQSASPAAEETASPSPEAGAEPSFEPVTATDVTGVSVTVDKPVQKVACVVSLCVDVLAELGMKPAAIAESGVRTIASAPEFYGSEGESFPSIGGSFFEPSLEDLVTAAPDLVIGLSGVHDSLREGLNGVAPLFLGNPKSYEEAIAFLETIGELTGRTEEAAAAKKRFLDKLEAAREQAPKDKKALIIYGSDVNFSVITDSGLGGTVMKEISDYPWKVENPEDDPYGEGSVPYSLEKLLVENPDVIFVESYSYSPGTKLISEQLAESPLWSKLKAVENGQVHEVRSPIWGDGRGTRSLSIMMDEALAILYPDLY</sequence>
<dbReference type="GO" id="GO:1901678">
    <property type="term" value="P:iron coordination entity transport"/>
    <property type="evidence" value="ECO:0007669"/>
    <property type="project" value="UniProtKB-ARBA"/>
</dbReference>
<comment type="subcellular location">
    <subcellularLocation>
        <location evidence="1">Cell envelope</location>
    </subcellularLocation>
</comment>
<dbReference type="InterPro" id="IPR051313">
    <property type="entry name" value="Bact_iron-sidero_bind"/>
</dbReference>
<dbReference type="Gene3D" id="3.40.50.1980">
    <property type="entry name" value="Nitrogenase molybdenum iron protein domain"/>
    <property type="match status" value="2"/>
</dbReference>
<feature type="chain" id="PRO_5040999129" evidence="6">
    <location>
        <begin position="21"/>
        <end position="351"/>
    </location>
</feature>
<dbReference type="PANTHER" id="PTHR30532:SF1">
    <property type="entry name" value="IRON(3+)-HYDROXAMATE-BINDING PROTEIN FHUD"/>
    <property type="match status" value="1"/>
</dbReference>
<keyword evidence="4 6" id="KW-0732">Signal</keyword>
<organism evidence="8 9">
    <name type="scientific">Paenibacillus soyae</name>
    <dbReference type="NCBI Taxonomy" id="2969249"/>
    <lineage>
        <taxon>Bacteria</taxon>
        <taxon>Bacillati</taxon>
        <taxon>Bacillota</taxon>
        <taxon>Bacilli</taxon>
        <taxon>Bacillales</taxon>
        <taxon>Paenibacillaceae</taxon>
        <taxon>Paenibacillus</taxon>
    </lineage>
</organism>
<dbReference type="PANTHER" id="PTHR30532">
    <property type="entry name" value="IRON III DICITRATE-BINDING PERIPLASMIC PROTEIN"/>
    <property type="match status" value="1"/>
</dbReference>
<dbReference type="SUPFAM" id="SSF53807">
    <property type="entry name" value="Helical backbone' metal receptor"/>
    <property type="match status" value="1"/>
</dbReference>
<feature type="region of interest" description="Disordered" evidence="5">
    <location>
        <begin position="28"/>
        <end position="64"/>
    </location>
</feature>
<evidence type="ECO:0000256" key="5">
    <source>
        <dbReference type="SAM" id="MobiDB-lite"/>
    </source>
</evidence>
<name>A0A9X2MWB4_9BACL</name>
<dbReference type="InterPro" id="IPR002491">
    <property type="entry name" value="ABC_transptr_periplasmic_BD"/>
</dbReference>
<dbReference type="PROSITE" id="PS50983">
    <property type="entry name" value="FE_B12_PBP"/>
    <property type="match status" value="1"/>
</dbReference>